<evidence type="ECO:0000313" key="2">
    <source>
        <dbReference type="EMBL" id="MFD0793009.1"/>
    </source>
</evidence>
<keyword evidence="3" id="KW-1185">Reference proteome</keyword>
<proteinExistence type="predicted"/>
<evidence type="ECO:0000313" key="3">
    <source>
        <dbReference type="Proteomes" id="UP001597010"/>
    </source>
</evidence>
<dbReference type="Gene3D" id="3.30.70.100">
    <property type="match status" value="1"/>
</dbReference>
<evidence type="ECO:0000259" key="1">
    <source>
        <dbReference type="PROSITE" id="PS50925"/>
    </source>
</evidence>
<dbReference type="Proteomes" id="UP001597010">
    <property type="component" value="Unassembled WGS sequence"/>
</dbReference>
<protein>
    <submittedName>
        <fullName evidence="2">BLUF domain-containing protein</fullName>
    </submittedName>
</protein>
<comment type="caution">
    <text evidence="2">The sequence shown here is derived from an EMBL/GenBank/DDBJ whole genome shotgun (WGS) entry which is preliminary data.</text>
</comment>
<gene>
    <name evidence="2" type="ORF">ACFQZX_05230</name>
</gene>
<dbReference type="SMART" id="SM01034">
    <property type="entry name" value="BLUF"/>
    <property type="match status" value="1"/>
</dbReference>
<dbReference type="SUPFAM" id="SSF54975">
    <property type="entry name" value="Acylphosphatase/BLUF domain-like"/>
    <property type="match status" value="1"/>
</dbReference>
<reference evidence="3" key="1">
    <citation type="journal article" date="2019" name="Int. J. Syst. Evol. Microbiol.">
        <title>The Global Catalogue of Microorganisms (GCM) 10K type strain sequencing project: providing services to taxonomists for standard genome sequencing and annotation.</title>
        <authorList>
            <consortium name="The Broad Institute Genomics Platform"/>
            <consortium name="The Broad Institute Genome Sequencing Center for Infectious Disease"/>
            <person name="Wu L."/>
            <person name="Ma J."/>
        </authorList>
    </citation>
    <scope>NUCLEOTIDE SEQUENCE [LARGE SCALE GENOMIC DNA]</scope>
    <source>
        <strain evidence="3">CCUG 61484</strain>
    </source>
</reference>
<feature type="domain" description="BLUF" evidence="1">
    <location>
        <begin position="1"/>
        <end position="92"/>
    </location>
</feature>
<dbReference type="InterPro" id="IPR036046">
    <property type="entry name" value="Acylphosphatase-like_dom_sf"/>
</dbReference>
<dbReference type="Pfam" id="PF04940">
    <property type="entry name" value="BLUF"/>
    <property type="match status" value="1"/>
</dbReference>
<dbReference type="EMBL" id="JBHTHZ010000002">
    <property type="protein sequence ID" value="MFD0793009.1"/>
    <property type="molecule type" value="Genomic_DNA"/>
</dbReference>
<dbReference type="InterPro" id="IPR007024">
    <property type="entry name" value="BLUF_domain"/>
</dbReference>
<sequence>MHYIVYISAATKFFADSELKDLLLQSRKSNKLKEITGLLLYSQGVFMQVIEGKQENVMQLFEIIEKDARHNCIIKMLEGETDERVFPDWAMAFKTVSVEEFSKIEAYMDPANIKIPKDEECSQLLLIRSFFESNNMQ</sequence>
<organism evidence="2 3">
    <name type="scientific">Mucilaginibacter litoreus</name>
    <dbReference type="NCBI Taxonomy" id="1048221"/>
    <lineage>
        <taxon>Bacteria</taxon>
        <taxon>Pseudomonadati</taxon>
        <taxon>Bacteroidota</taxon>
        <taxon>Sphingobacteriia</taxon>
        <taxon>Sphingobacteriales</taxon>
        <taxon>Sphingobacteriaceae</taxon>
        <taxon>Mucilaginibacter</taxon>
    </lineage>
</organism>
<accession>A0ABW3ARZ2</accession>
<name>A0ABW3ARZ2_9SPHI</name>
<dbReference type="RefSeq" id="WP_377112168.1">
    <property type="nucleotide sequence ID" value="NZ_JBHTHZ010000002.1"/>
</dbReference>
<dbReference type="PROSITE" id="PS50925">
    <property type="entry name" value="BLUF"/>
    <property type="match status" value="1"/>
</dbReference>